<accession>A0A3S9A3N2</accession>
<evidence type="ECO:0000256" key="3">
    <source>
        <dbReference type="SAM" id="SignalP"/>
    </source>
</evidence>
<evidence type="ECO:0000313" key="4">
    <source>
        <dbReference type="EMBL" id="AZN40321.1"/>
    </source>
</evidence>
<dbReference type="Proteomes" id="UP000272528">
    <property type="component" value="Chromosome"/>
</dbReference>
<dbReference type="InterPro" id="IPR050490">
    <property type="entry name" value="Bact_solute-bd_prot1"/>
</dbReference>
<organism evidence="4 5">
    <name type="scientific">Paenibacillus albus</name>
    <dbReference type="NCBI Taxonomy" id="2495582"/>
    <lineage>
        <taxon>Bacteria</taxon>
        <taxon>Bacillati</taxon>
        <taxon>Bacillota</taxon>
        <taxon>Bacilli</taxon>
        <taxon>Bacillales</taxon>
        <taxon>Paenibacillaceae</taxon>
        <taxon>Paenibacillus</taxon>
    </lineage>
</organism>
<dbReference type="AlphaFoldDB" id="A0A3S9A3N2"/>
<dbReference type="PANTHER" id="PTHR43649">
    <property type="entry name" value="ARABINOSE-BINDING PROTEIN-RELATED"/>
    <property type="match status" value="1"/>
</dbReference>
<dbReference type="SUPFAM" id="SSF53850">
    <property type="entry name" value="Periplasmic binding protein-like II"/>
    <property type="match status" value="1"/>
</dbReference>
<keyword evidence="5" id="KW-1185">Reference proteome</keyword>
<evidence type="ECO:0000256" key="1">
    <source>
        <dbReference type="ARBA" id="ARBA00008520"/>
    </source>
</evidence>
<feature type="signal peptide" evidence="3">
    <location>
        <begin position="1"/>
        <end position="25"/>
    </location>
</feature>
<feature type="region of interest" description="Disordered" evidence="2">
    <location>
        <begin position="26"/>
        <end position="65"/>
    </location>
</feature>
<dbReference type="OrthoDB" id="9787283at2"/>
<reference evidence="5" key="1">
    <citation type="submission" date="2018-12" db="EMBL/GenBank/DDBJ databases">
        <title>Genome sequence of Peanibacillus sp.</title>
        <authorList>
            <person name="Subramani G."/>
            <person name="Srinivasan S."/>
            <person name="Kim M.K."/>
        </authorList>
    </citation>
    <scope>NUCLEOTIDE SEQUENCE [LARGE SCALE GENOMIC DNA]</scope>
    <source>
        <strain evidence="5">18JY67-1</strain>
    </source>
</reference>
<dbReference type="RefSeq" id="WP_126015552.1">
    <property type="nucleotide sequence ID" value="NZ_CP034437.1"/>
</dbReference>
<evidence type="ECO:0000256" key="2">
    <source>
        <dbReference type="SAM" id="MobiDB-lite"/>
    </source>
</evidence>
<dbReference type="Gene3D" id="3.40.190.10">
    <property type="entry name" value="Periplasmic binding protein-like II"/>
    <property type="match status" value="3"/>
</dbReference>
<feature type="compositionally biased region" description="Low complexity" evidence="2">
    <location>
        <begin position="26"/>
        <end position="61"/>
    </location>
</feature>
<keyword evidence="3" id="KW-0732">Signal</keyword>
<comment type="similarity">
    <text evidence="1">Belongs to the bacterial solute-binding protein 1 family.</text>
</comment>
<evidence type="ECO:0000313" key="5">
    <source>
        <dbReference type="Proteomes" id="UP000272528"/>
    </source>
</evidence>
<sequence length="596" mass="65995">MTSKRRTAVSLALACSLALTLTACGNSNDGNDSKGNASNGKTTNTADNTAANSQNNAASADPMAPYKDTVEYTTVRSISQDPKFPEGQSYEKNDWQDYVEKTLNVKGKMLWMAPSDGDQYAKKLSLDVASNHLPDIFYIEGQNAISMLNTLVDSELIEDLTPYYDKYASQKVKDRYSANPYAFTTSDFGGKRMALPYGMEKEQPMLVWVREDWRKKLNLPEPKTIDDIRKISMAFTTQDPDGNKKNDTLGLVAQSNSMYSPSFDLHTLDSIYWSENAFPATWEKNADGKVQYGGIQPEAKKALGILRDMYKEGSIDKEYGLKDGGKTTEDVSSGRAGMVFEAWYAPYYPLGNTINNDPHAEWKAYALLSEDGKLNVGSSPTPGGFVVVRKGFEHPELAIQLMNLSTEFADKSIPELKPVYEKYDKAVTVAVAKHAQYVDLSIADPAAIYNQQKKYDDILAGKADESILLENEKGGLDQIKAEMKTPLETVLAGNPDKDTLSAAISNHIGYLAYMNAMNVVTKNESNIVVTPNVYSGQTATMKTKWTDLQTLQKQAYLKIILGSESLDSFDKFVNDWKAKGGDQITQEIQAELDKHN</sequence>
<dbReference type="PROSITE" id="PS51257">
    <property type="entry name" value="PROKAR_LIPOPROTEIN"/>
    <property type="match status" value="1"/>
</dbReference>
<dbReference type="PANTHER" id="PTHR43649:SF31">
    <property type="entry name" value="SN-GLYCEROL-3-PHOSPHATE-BINDING PERIPLASMIC PROTEIN UGPB"/>
    <property type="match status" value="1"/>
</dbReference>
<dbReference type="EMBL" id="CP034437">
    <property type="protein sequence ID" value="AZN40321.1"/>
    <property type="molecule type" value="Genomic_DNA"/>
</dbReference>
<name>A0A3S9A3N2_9BACL</name>
<dbReference type="KEGG" id="palb:EJC50_12195"/>
<gene>
    <name evidence="4" type="ORF">EJC50_12195</name>
</gene>
<protein>
    <submittedName>
        <fullName evidence="4">ABC transporter substrate-binding protein</fullName>
    </submittedName>
</protein>
<feature type="chain" id="PRO_5019050840" evidence="3">
    <location>
        <begin position="26"/>
        <end position="596"/>
    </location>
</feature>
<proteinExistence type="inferred from homology"/>